<keyword evidence="2" id="KW-1185">Reference proteome</keyword>
<evidence type="ECO:0000313" key="2">
    <source>
        <dbReference type="Proteomes" id="UP001143370"/>
    </source>
</evidence>
<accession>A0A9W6MZK7</accession>
<organism evidence="1 2">
    <name type="scientific">Ancylobacter dichloromethanicus</name>
    <dbReference type="NCBI Taxonomy" id="518825"/>
    <lineage>
        <taxon>Bacteria</taxon>
        <taxon>Pseudomonadati</taxon>
        <taxon>Pseudomonadota</taxon>
        <taxon>Alphaproteobacteria</taxon>
        <taxon>Hyphomicrobiales</taxon>
        <taxon>Xanthobacteraceae</taxon>
        <taxon>Ancylobacter</taxon>
    </lineage>
</organism>
<dbReference type="EMBL" id="BSFJ01000019">
    <property type="protein sequence ID" value="GLK72834.1"/>
    <property type="molecule type" value="Genomic_DNA"/>
</dbReference>
<sequence>MRILFVPGSWQARPPARAAIVKASDLRPHTCRPEIRTTARPSRSGVFLAHTWHAQTPRRNQLPATESASIWMVPAGKTYAATDGAKLADSLLRVNLTSQTLVWSM</sequence>
<gene>
    <name evidence="1" type="ORF">GCM10017643_29500</name>
</gene>
<dbReference type="AlphaFoldDB" id="A0A9W6MZK7"/>
<proteinExistence type="predicted"/>
<name>A0A9W6MZK7_9HYPH</name>
<reference evidence="1" key="1">
    <citation type="journal article" date="2014" name="Int. J. Syst. Evol. Microbiol.">
        <title>Complete genome sequence of Corynebacterium casei LMG S-19264T (=DSM 44701T), isolated from a smear-ripened cheese.</title>
        <authorList>
            <consortium name="US DOE Joint Genome Institute (JGI-PGF)"/>
            <person name="Walter F."/>
            <person name="Albersmeier A."/>
            <person name="Kalinowski J."/>
            <person name="Ruckert C."/>
        </authorList>
    </citation>
    <scope>NUCLEOTIDE SEQUENCE</scope>
    <source>
        <strain evidence="1">VKM B-2484</strain>
    </source>
</reference>
<evidence type="ECO:0000313" key="1">
    <source>
        <dbReference type="EMBL" id="GLK72834.1"/>
    </source>
</evidence>
<reference evidence="1" key="2">
    <citation type="submission" date="2023-01" db="EMBL/GenBank/DDBJ databases">
        <authorList>
            <person name="Sun Q."/>
            <person name="Evtushenko L."/>
        </authorList>
    </citation>
    <scope>NUCLEOTIDE SEQUENCE</scope>
    <source>
        <strain evidence="1">VKM B-2484</strain>
    </source>
</reference>
<protein>
    <submittedName>
        <fullName evidence="1">Uncharacterized protein</fullName>
    </submittedName>
</protein>
<comment type="caution">
    <text evidence="1">The sequence shown here is derived from an EMBL/GenBank/DDBJ whole genome shotgun (WGS) entry which is preliminary data.</text>
</comment>
<dbReference type="Proteomes" id="UP001143370">
    <property type="component" value="Unassembled WGS sequence"/>
</dbReference>